<evidence type="ECO:0000256" key="6">
    <source>
        <dbReference type="ARBA" id="ARBA00023136"/>
    </source>
</evidence>
<evidence type="ECO:0000256" key="2">
    <source>
        <dbReference type="ARBA" id="ARBA00022448"/>
    </source>
</evidence>
<dbReference type="AlphaFoldDB" id="A0AAN6LTY3"/>
<feature type="chain" id="PRO_5042959787" evidence="8">
    <location>
        <begin position="33"/>
        <end position="778"/>
    </location>
</feature>
<dbReference type="InterPro" id="IPR001433">
    <property type="entry name" value="OxRdtase_FAD/NAD-bd"/>
</dbReference>
<dbReference type="GO" id="GO:0005886">
    <property type="term" value="C:plasma membrane"/>
    <property type="evidence" value="ECO:0007669"/>
    <property type="project" value="TreeGrafter"/>
</dbReference>
<feature type="transmembrane region" description="Helical" evidence="7">
    <location>
        <begin position="399"/>
        <end position="421"/>
    </location>
</feature>
<dbReference type="InterPro" id="IPR051410">
    <property type="entry name" value="Ferric/Cupric_Reductase"/>
</dbReference>
<dbReference type="GO" id="GO:0015677">
    <property type="term" value="P:copper ion import"/>
    <property type="evidence" value="ECO:0007669"/>
    <property type="project" value="TreeGrafter"/>
</dbReference>
<dbReference type="GO" id="GO:0000293">
    <property type="term" value="F:ferric-chelate reductase activity"/>
    <property type="evidence" value="ECO:0007669"/>
    <property type="project" value="TreeGrafter"/>
</dbReference>
<keyword evidence="8" id="KW-0732">Signal</keyword>
<reference evidence="11 12" key="1">
    <citation type="submission" date="2021-02" db="EMBL/GenBank/DDBJ databases">
        <title>Genome assembly of Pseudopithomyces chartarum.</title>
        <authorList>
            <person name="Jauregui R."/>
            <person name="Singh J."/>
            <person name="Voisey C."/>
        </authorList>
    </citation>
    <scope>NUCLEOTIDE SEQUENCE [LARGE SCALE GENOMIC DNA]</scope>
    <source>
        <strain evidence="11 12">AGR01</strain>
    </source>
</reference>
<evidence type="ECO:0000313" key="11">
    <source>
        <dbReference type="EMBL" id="KAK3202111.1"/>
    </source>
</evidence>
<gene>
    <name evidence="11" type="ORF">GRF29_161g132282</name>
</gene>
<keyword evidence="6 7" id="KW-0472">Membrane</keyword>
<evidence type="ECO:0000259" key="10">
    <source>
        <dbReference type="Pfam" id="PF01794"/>
    </source>
</evidence>
<dbReference type="EMBL" id="WVTA01000014">
    <property type="protein sequence ID" value="KAK3202111.1"/>
    <property type="molecule type" value="Genomic_DNA"/>
</dbReference>
<dbReference type="Pfam" id="PF01794">
    <property type="entry name" value="Ferric_reduct"/>
    <property type="match status" value="1"/>
</dbReference>
<evidence type="ECO:0000259" key="9">
    <source>
        <dbReference type="Pfam" id="PF00175"/>
    </source>
</evidence>
<feature type="transmembrane region" description="Helical" evidence="7">
    <location>
        <begin position="193"/>
        <end position="216"/>
    </location>
</feature>
<feature type="transmembrane region" description="Helical" evidence="7">
    <location>
        <begin position="338"/>
        <end position="357"/>
    </location>
</feature>
<evidence type="ECO:0000256" key="3">
    <source>
        <dbReference type="ARBA" id="ARBA00022692"/>
    </source>
</evidence>
<name>A0AAN6LTY3_9PLEO</name>
<evidence type="ECO:0000256" key="1">
    <source>
        <dbReference type="ARBA" id="ARBA00004141"/>
    </source>
</evidence>
<proteinExistence type="predicted"/>
<evidence type="ECO:0000313" key="12">
    <source>
        <dbReference type="Proteomes" id="UP001280581"/>
    </source>
</evidence>
<feature type="domain" description="Oxidoreductase FAD/NAD(P)-binding" evidence="9">
    <location>
        <begin position="662"/>
        <end position="754"/>
    </location>
</feature>
<dbReference type="InterPro" id="IPR039261">
    <property type="entry name" value="FNR_nucleotide-bd"/>
</dbReference>
<evidence type="ECO:0000256" key="8">
    <source>
        <dbReference type="SAM" id="SignalP"/>
    </source>
</evidence>
<keyword evidence="2" id="KW-0813">Transport</keyword>
<accession>A0AAN6LTY3</accession>
<dbReference type="CDD" id="cd06186">
    <property type="entry name" value="NOX_Duox_like_FAD_NADP"/>
    <property type="match status" value="1"/>
</dbReference>
<comment type="subcellular location">
    <subcellularLocation>
        <location evidence="1">Membrane</location>
        <topology evidence="1">Multi-pass membrane protein</topology>
    </subcellularLocation>
</comment>
<dbReference type="Gene3D" id="3.40.50.80">
    <property type="entry name" value="Nucleotide-binding domain of ferredoxin-NADP reductase (FNR) module"/>
    <property type="match status" value="1"/>
</dbReference>
<feature type="transmembrane region" description="Helical" evidence="7">
    <location>
        <begin position="369"/>
        <end position="392"/>
    </location>
</feature>
<feature type="signal peptide" evidence="8">
    <location>
        <begin position="1"/>
        <end position="32"/>
    </location>
</feature>
<keyword evidence="12" id="KW-1185">Reference proteome</keyword>
<keyword evidence="3 7" id="KW-0812">Transmembrane</keyword>
<feature type="domain" description="Ferric oxidoreductase" evidence="10">
    <location>
        <begin position="300"/>
        <end position="415"/>
    </location>
</feature>
<dbReference type="InterPro" id="IPR013130">
    <property type="entry name" value="Fe3_Rdtase_TM_dom"/>
</dbReference>
<organism evidence="11 12">
    <name type="scientific">Pseudopithomyces chartarum</name>
    <dbReference type="NCBI Taxonomy" id="1892770"/>
    <lineage>
        <taxon>Eukaryota</taxon>
        <taxon>Fungi</taxon>
        <taxon>Dikarya</taxon>
        <taxon>Ascomycota</taxon>
        <taxon>Pezizomycotina</taxon>
        <taxon>Dothideomycetes</taxon>
        <taxon>Pleosporomycetidae</taxon>
        <taxon>Pleosporales</taxon>
        <taxon>Massarineae</taxon>
        <taxon>Didymosphaeriaceae</taxon>
        <taxon>Pseudopithomyces</taxon>
    </lineage>
</organism>
<dbReference type="PANTHER" id="PTHR32361">
    <property type="entry name" value="FERRIC/CUPRIC REDUCTASE TRANSMEMBRANE COMPONENT"/>
    <property type="match status" value="1"/>
</dbReference>
<sequence length="778" mass="86376">MVRCAQWTVESTPMGRILCFLVILWLSASAAAHSSHAHDPTPPPPLQGLVGYGIAMYEPACAFACQRILQKSKLNCSTPPVADRWHGGSGLGFDTSDECYASDNAYLLSLAPCLHQYCEEPSWILSRFWSTEIPGHRVYEYEEALELSEGSPFNVLVPGDPLDEPRAVIKADWSTTSTSMHDFARNEAAGSKYALILFFSILFVPLLLTATAWLLFGISTRVERWCIVHIIYPPLIHRPWPILKRLLGENGVPTRGQTLLGAGFAIQNLLFCILGHNIRWPNIYYDTASAAFVEILANRTGHLSFANLAGLILYGTRNNPLITITGWSHNTYLLLHRWIAYACIGHALAHTIIYFILHLHVLSHKFTQAYWNVGFVAIAVFVIIGLSSISLVRRSHYELFLDVHILMSLISLVACYYHIIFKFSHHWGYENWIAVAALIWLIERLVRVANIARNGRCQALCTQIHNDYLKLSVQVSAMTGTAYLYFPTKAGWRIWESHPFSIAGSITDTYSDDKGEIDQSSEQEEVVFDLAGSDSGSECDIVTVSERVEENSFLRTPVGSLVQHQQHSTGYGSSIALGEISPALPSATGSTMPLLSGDPEEHHTTYRATLEIIIRRENGATARLFAKDNNSKNSIPVLVEGPYSSHANMLQLAATSSHVMCIAGGVGITAILPLLRARSATSLGRTSLYFGTRTEALVKSCDLYELQENAPNLDIHIRVGARWQPDHIVQQEMSGVVEGLVVTCGPPAMVANVRLAVLDENRRRKQGIIRLVDEHFSW</sequence>
<protein>
    <submittedName>
        <fullName evidence="11">Uncharacterized protein</fullName>
    </submittedName>
</protein>
<evidence type="ECO:0000256" key="4">
    <source>
        <dbReference type="ARBA" id="ARBA00022989"/>
    </source>
</evidence>
<evidence type="ECO:0000256" key="7">
    <source>
        <dbReference type="SAM" id="Phobius"/>
    </source>
</evidence>
<dbReference type="GO" id="GO:0006879">
    <property type="term" value="P:intracellular iron ion homeostasis"/>
    <property type="evidence" value="ECO:0007669"/>
    <property type="project" value="TreeGrafter"/>
</dbReference>
<keyword evidence="5" id="KW-0406">Ion transport</keyword>
<dbReference type="SUPFAM" id="SSF52343">
    <property type="entry name" value="Ferredoxin reductase-like, C-terminal NADP-linked domain"/>
    <property type="match status" value="1"/>
</dbReference>
<dbReference type="Pfam" id="PF00175">
    <property type="entry name" value="NAD_binding_1"/>
    <property type="match status" value="1"/>
</dbReference>
<dbReference type="PANTHER" id="PTHR32361:SF9">
    <property type="entry name" value="FERRIC REDUCTASE TRANSMEMBRANE COMPONENT 3-RELATED"/>
    <property type="match status" value="1"/>
</dbReference>
<comment type="caution">
    <text evidence="11">The sequence shown here is derived from an EMBL/GenBank/DDBJ whole genome shotgun (WGS) entry which is preliminary data.</text>
</comment>
<evidence type="ECO:0000256" key="5">
    <source>
        <dbReference type="ARBA" id="ARBA00023065"/>
    </source>
</evidence>
<dbReference type="Proteomes" id="UP001280581">
    <property type="component" value="Unassembled WGS sequence"/>
</dbReference>
<dbReference type="GO" id="GO:0006826">
    <property type="term" value="P:iron ion transport"/>
    <property type="evidence" value="ECO:0007669"/>
    <property type="project" value="TreeGrafter"/>
</dbReference>
<keyword evidence="4 7" id="KW-1133">Transmembrane helix</keyword>